<protein>
    <submittedName>
        <fullName evidence="2">Uncharacterized protein</fullName>
    </submittedName>
</protein>
<reference evidence="2" key="1">
    <citation type="submission" date="2022-01" db="EMBL/GenBank/DDBJ databases">
        <authorList>
            <person name="King R."/>
        </authorList>
    </citation>
    <scope>NUCLEOTIDE SEQUENCE</scope>
</reference>
<keyword evidence="3" id="KW-1185">Reference proteome</keyword>
<feature type="compositionally biased region" description="Basic and acidic residues" evidence="1">
    <location>
        <begin position="130"/>
        <end position="144"/>
    </location>
</feature>
<feature type="region of interest" description="Disordered" evidence="1">
    <location>
        <begin position="130"/>
        <end position="160"/>
    </location>
</feature>
<proteinExistence type="predicted"/>
<gene>
    <name evidence="2" type="ORF">DIABBA_LOCUS2390</name>
</gene>
<name>A0A9P0DYI5_DIABA</name>
<dbReference type="EMBL" id="OU898285">
    <property type="protein sequence ID" value="CAH1255999.1"/>
    <property type="molecule type" value="Genomic_DNA"/>
</dbReference>
<evidence type="ECO:0000256" key="1">
    <source>
        <dbReference type="SAM" id="MobiDB-lite"/>
    </source>
</evidence>
<dbReference type="AlphaFoldDB" id="A0A9P0DYI5"/>
<sequence>MASNEEGGNDDENKDYLEKQSSCESVLESSKCPKCISSQNKCSCSVTSQNFEDDNLNSLNTVDNVQLTNSLTTNSCDNNSADKETIKEFVPKNFVSSTVADPENNVSDNQEVVLTDDVKLNSQDDRLFNTSEIKQEDEQPKAEPEPPEPSDTDNNKNRYNLSKEDLNEATDMNRSIYDPNPIPTYENLKFHSLKIDCDTMKSEFKPISNSQDNIHLITKSLSIPRKPLKLMKLCSSFVNTLDSNLLKGKTRCKLSDIDTEADLGVNPTMHYPNPIPEIPQETELGVNPTMHYPNPLPETPKEAVLSVNPTMHYPNPIPETPQDAELGVNPTMHYPNPIPEIPQETELGVNPTMHYPNPIPEIPQEDRIRCKSNNALSKSHT</sequence>
<feature type="region of interest" description="Disordered" evidence="1">
    <location>
        <begin position="1"/>
        <end position="20"/>
    </location>
</feature>
<evidence type="ECO:0000313" key="2">
    <source>
        <dbReference type="EMBL" id="CAH1255999.1"/>
    </source>
</evidence>
<evidence type="ECO:0000313" key="3">
    <source>
        <dbReference type="Proteomes" id="UP001153709"/>
    </source>
</evidence>
<accession>A0A9P0DYI5</accession>
<organism evidence="2 3">
    <name type="scientific">Diabrotica balteata</name>
    <name type="common">Banded cucumber beetle</name>
    <dbReference type="NCBI Taxonomy" id="107213"/>
    <lineage>
        <taxon>Eukaryota</taxon>
        <taxon>Metazoa</taxon>
        <taxon>Ecdysozoa</taxon>
        <taxon>Arthropoda</taxon>
        <taxon>Hexapoda</taxon>
        <taxon>Insecta</taxon>
        <taxon>Pterygota</taxon>
        <taxon>Neoptera</taxon>
        <taxon>Endopterygota</taxon>
        <taxon>Coleoptera</taxon>
        <taxon>Polyphaga</taxon>
        <taxon>Cucujiformia</taxon>
        <taxon>Chrysomeloidea</taxon>
        <taxon>Chrysomelidae</taxon>
        <taxon>Galerucinae</taxon>
        <taxon>Diabroticina</taxon>
        <taxon>Diabroticites</taxon>
        <taxon>Diabrotica</taxon>
    </lineage>
</organism>
<dbReference type="Proteomes" id="UP001153709">
    <property type="component" value="Chromosome 10"/>
</dbReference>